<reference evidence="4" key="1">
    <citation type="journal article" date="2019" name="Plant J.">
        <title>Chlorella vulgaris genome assembly and annotation reveals the molecular basis for metabolic acclimation to high light conditions.</title>
        <authorList>
            <person name="Cecchin M."/>
            <person name="Marcolungo L."/>
            <person name="Rossato M."/>
            <person name="Girolomoni L."/>
            <person name="Cosentino E."/>
            <person name="Cuine S."/>
            <person name="Li-Beisson Y."/>
            <person name="Delledonne M."/>
            <person name="Ballottari M."/>
        </authorList>
    </citation>
    <scope>NUCLEOTIDE SEQUENCE</scope>
    <source>
        <strain evidence="4">211/11P</strain>
    </source>
</reference>
<evidence type="ECO:0000313" key="4">
    <source>
        <dbReference type="EMBL" id="KAI3433498.1"/>
    </source>
</evidence>
<comment type="pathway">
    <text evidence="1">Cofactor biosynthesis; thiamine diphosphate biosynthesis.</text>
</comment>
<dbReference type="GO" id="GO:0005737">
    <property type="term" value="C:cytoplasm"/>
    <property type="evidence" value="ECO:0007669"/>
    <property type="project" value="TreeGrafter"/>
</dbReference>
<dbReference type="OrthoDB" id="530912at2759"/>
<keyword evidence="5" id="KW-1185">Reference proteome</keyword>
<proteinExistence type="predicted"/>
<accession>A0A9D4TSC3</accession>
<keyword evidence="2" id="KW-0784">Thiamine biosynthesis</keyword>
<comment type="caution">
    <text evidence="4">The sequence shown here is derived from an EMBL/GenBank/DDBJ whole genome shotgun (WGS) entry which is preliminary data.</text>
</comment>
<dbReference type="Gene3D" id="3.20.20.70">
    <property type="entry name" value="Aldolase class I"/>
    <property type="match status" value="1"/>
</dbReference>
<organism evidence="4 5">
    <name type="scientific">Chlorella vulgaris</name>
    <name type="common">Green alga</name>
    <dbReference type="NCBI Taxonomy" id="3077"/>
    <lineage>
        <taxon>Eukaryota</taxon>
        <taxon>Viridiplantae</taxon>
        <taxon>Chlorophyta</taxon>
        <taxon>core chlorophytes</taxon>
        <taxon>Trebouxiophyceae</taxon>
        <taxon>Chlorellales</taxon>
        <taxon>Chlorellaceae</taxon>
        <taxon>Chlorella clade</taxon>
        <taxon>Chlorella</taxon>
    </lineage>
</organism>
<evidence type="ECO:0000256" key="1">
    <source>
        <dbReference type="ARBA" id="ARBA00004948"/>
    </source>
</evidence>
<dbReference type="PANTHER" id="PTHR20857:SF15">
    <property type="entry name" value="THIAMINE-PHOSPHATE SYNTHASE"/>
    <property type="match status" value="1"/>
</dbReference>
<evidence type="ECO:0000313" key="5">
    <source>
        <dbReference type="Proteomes" id="UP001055712"/>
    </source>
</evidence>
<feature type="domain" description="Thiamine phosphate synthase/TenI" evidence="3">
    <location>
        <begin position="5"/>
        <end position="179"/>
    </location>
</feature>
<dbReference type="CDD" id="cd00564">
    <property type="entry name" value="TMP_TenI"/>
    <property type="match status" value="1"/>
</dbReference>
<protein>
    <recommendedName>
        <fullName evidence="3">Thiamine phosphate synthase/TenI domain-containing protein</fullName>
    </recommendedName>
</protein>
<dbReference type="InterPro" id="IPR022998">
    <property type="entry name" value="ThiamineP_synth_TenI"/>
</dbReference>
<name>A0A9D4TSC3_CHLVU</name>
<dbReference type="InterPro" id="IPR013785">
    <property type="entry name" value="Aldolase_TIM"/>
</dbReference>
<dbReference type="Proteomes" id="UP001055712">
    <property type="component" value="Unassembled WGS sequence"/>
</dbReference>
<sequence>MAFRLVLITPPEPATPRELDVAQQLLGSGKLQTLHLRKPGSSREQVAQYLAALSRDARRKVVLHSHHGLSKSTSIGGVHFREADRPPGVIKAPAGLSVSTSFHVLPDLSVCRGDLDYCFLSPIYSSISKPGYEAAFQHSELEAALAGARHPVLALGGVTADKFGELAGLGFAGAALLGAVWGAGDPLAAWQQAAERADGLG</sequence>
<dbReference type="SUPFAM" id="SSF51391">
    <property type="entry name" value="Thiamin phosphate synthase"/>
    <property type="match status" value="1"/>
</dbReference>
<evidence type="ECO:0000256" key="2">
    <source>
        <dbReference type="ARBA" id="ARBA00022977"/>
    </source>
</evidence>
<dbReference type="EMBL" id="SIDB01000004">
    <property type="protein sequence ID" value="KAI3433498.1"/>
    <property type="molecule type" value="Genomic_DNA"/>
</dbReference>
<dbReference type="GO" id="GO:0004789">
    <property type="term" value="F:thiamine-phosphate diphosphorylase activity"/>
    <property type="evidence" value="ECO:0007669"/>
    <property type="project" value="TreeGrafter"/>
</dbReference>
<dbReference type="GO" id="GO:0009228">
    <property type="term" value="P:thiamine biosynthetic process"/>
    <property type="evidence" value="ECO:0007669"/>
    <property type="project" value="UniProtKB-KW"/>
</dbReference>
<evidence type="ECO:0000259" key="3">
    <source>
        <dbReference type="Pfam" id="PF02581"/>
    </source>
</evidence>
<dbReference type="InterPro" id="IPR036206">
    <property type="entry name" value="ThiamineP_synth_sf"/>
</dbReference>
<dbReference type="Pfam" id="PF02581">
    <property type="entry name" value="TMP-TENI"/>
    <property type="match status" value="1"/>
</dbReference>
<reference evidence="4" key="2">
    <citation type="submission" date="2020-11" db="EMBL/GenBank/DDBJ databases">
        <authorList>
            <person name="Cecchin M."/>
            <person name="Marcolungo L."/>
            <person name="Rossato M."/>
            <person name="Girolomoni L."/>
            <person name="Cosentino E."/>
            <person name="Cuine S."/>
            <person name="Li-Beisson Y."/>
            <person name="Delledonne M."/>
            <person name="Ballottari M."/>
        </authorList>
    </citation>
    <scope>NUCLEOTIDE SEQUENCE</scope>
    <source>
        <strain evidence="4">211/11P</strain>
        <tissue evidence="4">Whole cell</tissue>
    </source>
</reference>
<dbReference type="PANTHER" id="PTHR20857">
    <property type="entry name" value="THIAMINE-PHOSPHATE PYROPHOSPHORYLASE"/>
    <property type="match status" value="1"/>
</dbReference>
<gene>
    <name evidence="4" type="ORF">D9Q98_003310</name>
</gene>
<dbReference type="AlphaFoldDB" id="A0A9D4TSC3"/>